<dbReference type="Proteomes" id="UP000054926">
    <property type="component" value="Unassembled WGS sequence"/>
</dbReference>
<keyword evidence="4" id="KW-0963">Cytoplasm</keyword>
<comment type="subcellular location">
    <subcellularLocation>
        <location evidence="1">Cytoplasm</location>
    </subcellularLocation>
</comment>
<dbReference type="PANTHER" id="PTHR39585:SF1">
    <property type="entry name" value="FAD ASSEMBLY FACTOR SDHE"/>
    <property type="match status" value="1"/>
</dbReference>
<dbReference type="Pfam" id="PF03937">
    <property type="entry name" value="Sdh5"/>
    <property type="match status" value="1"/>
</dbReference>
<dbReference type="InterPro" id="IPR005631">
    <property type="entry name" value="SDH"/>
</dbReference>
<dbReference type="Gene3D" id="1.10.150.250">
    <property type="entry name" value="Flavinator of succinate dehydrogenase"/>
    <property type="match status" value="1"/>
</dbReference>
<evidence type="ECO:0000313" key="7">
    <source>
        <dbReference type="Proteomes" id="UP000054926"/>
    </source>
</evidence>
<dbReference type="PATRIC" id="fig|947033.5.peg.1603"/>
<dbReference type="GO" id="GO:0006105">
    <property type="term" value="P:succinate metabolic process"/>
    <property type="evidence" value="ECO:0007669"/>
    <property type="project" value="TreeGrafter"/>
</dbReference>
<sequence length="81" mass="9604">MLDPKEKARIEWHCRRGMLELDLILHQFLEHKLEQLTPQELDALNSLLSCTDPELFAWLMGHEDPQDKELKKIVTIIRNNN</sequence>
<evidence type="ECO:0000256" key="3">
    <source>
        <dbReference type="ARBA" id="ARBA00019418"/>
    </source>
</evidence>
<comment type="caution">
    <text evidence="6">The sequence shown here is derived from an EMBL/GenBank/DDBJ whole genome shotgun (WGS) entry which is preliminary data.</text>
</comment>
<dbReference type="AlphaFoldDB" id="A0A0W0ZH27"/>
<dbReference type="GO" id="GO:0005737">
    <property type="term" value="C:cytoplasm"/>
    <property type="evidence" value="ECO:0007669"/>
    <property type="project" value="UniProtKB-SubCell"/>
</dbReference>
<gene>
    <name evidence="6" type="primary">cptB</name>
    <name evidence="6" type="ORF">Lste_1510</name>
</gene>
<evidence type="ECO:0000256" key="2">
    <source>
        <dbReference type="ARBA" id="ARBA00008571"/>
    </source>
</evidence>
<keyword evidence="7" id="KW-1185">Reference proteome</keyword>
<evidence type="ECO:0000256" key="4">
    <source>
        <dbReference type="ARBA" id="ARBA00022490"/>
    </source>
</evidence>
<dbReference type="InterPro" id="IPR036714">
    <property type="entry name" value="SDH_sf"/>
</dbReference>
<evidence type="ECO:0000256" key="1">
    <source>
        <dbReference type="ARBA" id="ARBA00004496"/>
    </source>
</evidence>
<dbReference type="SUPFAM" id="SSF109910">
    <property type="entry name" value="YgfY-like"/>
    <property type="match status" value="1"/>
</dbReference>
<organism evidence="6 7">
    <name type="scientific">Legionella steelei</name>
    <dbReference type="NCBI Taxonomy" id="947033"/>
    <lineage>
        <taxon>Bacteria</taxon>
        <taxon>Pseudomonadati</taxon>
        <taxon>Pseudomonadota</taxon>
        <taxon>Gammaproteobacteria</taxon>
        <taxon>Legionellales</taxon>
        <taxon>Legionellaceae</taxon>
        <taxon>Legionella</taxon>
    </lineage>
</organism>
<dbReference type="OrthoDB" id="9180899at2"/>
<evidence type="ECO:0000313" key="6">
    <source>
        <dbReference type="EMBL" id="KTD68352.1"/>
    </source>
</evidence>
<reference evidence="6 7" key="1">
    <citation type="submission" date="2015-11" db="EMBL/GenBank/DDBJ databases">
        <title>Genomic analysis of 38 Legionella species identifies large and diverse effector repertoires.</title>
        <authorList>
            <person name="Burstein D."/>
            <person name="Amaro F."/>
            <person name="Zusman T."/>
            <person name="Lifshitz Z."/>
            <person name="Cohen O."/>
            <person name="Gilbert J.A."/>
            <person name="Pupko T."/>
            <person name="Shuman H.A."/>
            <person name="Segal G."/>
        </authorList>
    </citation>
    <scope>NUCLEOTIDE SEQUENCE [LARGE SCALE GENOMIC DNA]</scope>
    <source>
        <strain evidence="6 7">IMVS3376</strain>
    </source>
</reference>
<dbReference type="RefSeq" id="WP_058510457.1">
    <property type="nucleotide sequence ID" value="NZ_DAIOMV010000001.1"/>
</dbReference>
<evidence type="ECO:0000256" key="5">
    <source>
        <dbReference type="ARBA" id="ARBA00023186"/>
    </source>
</evidence>
<name>A0A0W0ZH27_9GAMM</name>
<keyword evidence="5" id="KW-0143">Chaperone</keyword>
<protein>
    <recommendedName>
        <fullName evidence="3">FAD assembly factor SdhE</fullName>
    </recommendedName>
</protein>
<dbReference type="EMBL" id="LNYY01000019">
    <property type="protein sequence ID" value="KTD68352.1"/>
    <property type="molecule type" value="Genomic_DNA"/>
</dbReference>
<dbReference type="InterPro" id="IPR050531">
    <property type="entry name" value="SdhE_FAD_assembly_factor"/>
</dbReference>
<dbReference type="STRING" id="947033.Lste_1510"/>
<proteinExistence type="inferred from homology"/>
<accession>A0A0W0ZH27</accession>
<comment type="similarity">
    <text evidence="2">Belongs to the SdhE FAD assembly factor family.</text>
</comment>
<dbReference type="PANTHER" id="PTHR39585">
    <property type="entry name" value="FAD ASSEMBLY FACTOR SDHE"/>
    <property type="match status" value="1"/>
</dbReference>